<evidence type="ECO:0000256" key="9">
    <source>
        <dbReference type="SAM" id="MobiDB-lite"/>
    </source>
</evidence>
<evidence type="ECO:0000256" key="10">
    <source>
        <dbReference type="SAM" id="SignalP"/>
    </source>
</evidence>
<dbReference type="AlphaFoldDB" id="A0A1E2VDT9"/>
<dbReference type="SUPFAM" id="SSF56954">
    <property type="entry name" value="Outer membrane efflux proteins (OEP)"/>
    <property type="match status" value="1"/>
</dbReference>
<dbReference type="EMBL" id="MDTQ01000001">
    <property type="protein sequence ID" value="ODC05022.1"/>
    <property type="molecule type" value="Genomic_DNA"/>
</dbReference>
<keyword evidence="5" id="KW-0812">Transmembrane</keyword>
<dbReference type="PROSITE" id="PS01068">
    <property type="entry name" value="OMPA_1"/>
    <property type="match status" value="1"/>
</dbReference>
<dbReference type="Pfam" id="PF00691">
    <property type="entry name" value="OmpA"/>
    <property type="match status" value="1"/>
</dbReference>
<evidence type="ECO:0000256" key="3">
    <source>
        <dbReference type="ARBA" id="ARBA00022448"/>
    </source>
</evidence>
<evidence type="ECO:0000313" key="13">
    <source>
        <dbReference type="Proteomes" id="UP000094291"/>
    </source>
</evidence>
<dbReference type="STRING" id="197479.BFW38_17265"/>
<accession>A0A1E2VDT9</accession>
<dbReference type="GO" id="GO:1990281">
    <property type="term" value="C:efflux pump complex"/>
    <property type="evidence" value="ECO:0007669"/>
    <property type="project" value="TreeGrafter"/>
</dbReference>
<dbReference type="SUPFAM" id="SSF103088">
    <property type="entry name" value="OmpA-like"/>
    <property type="match status" value="1"/>
</dbReference>
<name>A0A1E2VDT9_9GAMM</name>
<evidence type="ECO:0000256" key="1">
    <source>
        <dbReference type="ARBA" id="ARBA00004442"/>
    </source>
</evidence>
<reference evidence="12 13" key="1">
    <citation type="submission" date="2016-08" db="EMBL/GenBank/DDBJ databases">
        <authorList>
            <person name="Seilhamer J.J."/>
        </authorList>
    </citation>
    <scope>NUCLEOTIDE SEQUENCE [LARGE SCALE GENOMIC DNA]</scope>
    <source>
        <strain evidence="12 13">PH27A</strain>
    </source>
</reference>
<proteinExistence type="inferred from homology"/>
<dbReference type="GO" id="GO:0015288">
    <property type="term" value="F:porin activity"/>
    <property type="evidence" value="ECO:0007669"/>
    <property type="project" value="TreeGrafter"/>
</dbReference>
<sequence>MLAAFLGLGLGAMSPWAVAASGDDQLTSPGQTSLQSAVKSAVSTNPQVNAAFNAFNASGEDRRQAFGSYLPSVDVRAGVGQQARSLDSEGSYDTHYYEVAVSQMLYDGFATSEDVERLSKVRLQRYYELRSAAESIAQEATQAYLDVLRYRRLVALAEANYEEHQRVYQQVEDRARSGAGRRVDLVQISGRLALAESNVITERSNLHDVSVRYQRIVGELPPEQLAAMPSIDAEFPGDIKSAVNTAYVSNPDLHAALANIEAVKAERAGRKSTYQPRLDLQLNAGRYENDSGSFDPQGERDRYGVSLVASMNIYNGGSDQASIRSGTYRLAQSRDDRDRACRDVRQTTRIAWNDVRNLQEQLRFLGEHRQSSDRVRTAYRQQFRIGERSLLDMLDTENEYFEASRAYVNAEYDIKAAKARTLASMGMLTQALHVMRDDVPSLDQGSGLSASELCRVDMPDPMPVANTSATPARPQPMPMAESPAVVEPEPAPVVAAQQSSAKSAPVNSANKVRANAPTATLSGDVFAMNGAFLIAEARRQLDQIIAQQHQRGLPLKKVVVSGYTDSTGSAEFNRRLSEKRARNVADYLIREGGIPARRVEAVGYGPRDPLASNATAQGRSKNRRVELRFQYAE</sequence>
<dbReference type="InterPro" id="IPR003423">
    <property type="entry name" value="OMP_efflux"/>
</dbReference>
<dbReference type="InterPro" id="IPR006690">
    <property type="entry name" value="OMPA-like_CS"/>
</dbReference>
<evidence type="ECO:0000259" key="11">
    <source>
        <dbReference type="PROSITE" id="PS51123"/>
    </source>
</evidence>
<evidence type="ECO:0000313" key="12">
    <source>
        <dbReference type="EMBL" id="ODC05022.1"/>
    </source>
</evidence>
<evidence type="ECO:0000256" key="8">
    <source>
        <dbReference type="PROSITE-ProRule" id="PRU00473"/>
    </source>
</evidence>
<keyword evidence="7" id="KW-0998">Cell outer membrane</keyword>
<dbReference type="PANTHER" id="PTHR30026:SF22">
    <property type="entry name" value="OUTER MEMBRANE EFFLUX PROTEIN"/>
    <property type="match status" value="1"/>
</dbReference>
<protein>
    <recommendedName>
        <fullName evidence="11">OmpA-like domain-containing protein</fullName>
    </recommendedName>
</protein>
<keyword evidence="10" id="KW-0732">Signal</keyword>
<dbReference type="InterPro" id="IPR051906">
    <property type="entry name" value="TolC-like"/>
</dbReference>
<evidence type="ECO:0000256" key="7">
    <source>
        <dbReference type="ARBA" id="ARBA00023237"/>
    </source>
</evidence>
<dbReference type="GO" id="GO:0009279">
    <property type="term" value="C:cell outer membrane"/>
    <property type="evidence" value="ECO:0007669"/>
    <property type="project" value="UniProtKB-SubCell"/>
</dbReference>
<dbReference type="Pfam" id="PF02321">
    <property type="entry name" value="OEP"/>
    <property type="match status" value="2"/>
</dbReference>
<dbReference type="InterPro" id="IPR010130">
    <property type="entry name" value="T1SS_OMP_TolC"/>
</dbReference>
<keyword evidence="6 8" id="KW-0472">Membrane</keyword>
<keyword evidence="13" id="KW-1185">Reference proteome</keyword>
<dbReference type="GO" id="GO:0015562">
    <property type="term" value="F:efflux transmembrane transporter activity"/>
    <property type="evidence" value="ECO:0007669"/>
    <property type="project" value="InterPro"/>
</dbReference>
<keyword evidence="4" id="KW-1134">Transmembrane beta strand</keyword>
<comment type="similarity">
    <text evidence="2">Belongs to the outer membrane factor (OMF) (TC 1.B.17) family.</text>
</comment>
<evidence type="ECO:0000256" key="4">
    <source>
        <dbReference type="ARBA" id="ARBA00022452"/>
    </source>
</evidence>
<evidence type="ECO:0000256" key="2">
    <source>
        <dbReference type="ARBA" id="ARBA00007613"/>
    </source>
</evidence>
<dbReference type="Gene3D" id="3.30.1330.60">
    <property type="entry name" value="OmpA-like domain"/>
    <property type="match status" value="1"/>
</dbReference>
<comment type="subcellular location">
    <subcellularLocation>
        <location evidence="1">Cell outer membrane</location>
    </subcellularLocation>
</comment>
<gene>
    <name evidence="12" type="ORF">BFW38_17265</name>
</gene>
<dbReference type="NCBIfam" id="TIGR01844">
    <property type="entry name" value="type_I_sec_TolC"/>
    <property type="match status" value="1"/>
</dbReference>
<dbReference type="Proteomes" id="UP000094291">
    <property type="component" value="Unassembled WGS sequence"/>
</dbReference>
<dbReference type="InterPro" id="IPR036737">
    <property type="entry name" value="OmpA-like_sf"/>
</dbReference>
<dbReference type="PANTHER" id="PTHR30026">
    <property type="entry name" value="OUTER MEMBRANE PROTEIN TOLC"/>
    <property type="match status" value="1"/>
</dbReference>
<comment type="caution">
    <text evidence="12">The sequence shown here is derived from an EMBL/GenBank/DDBJ whole genome shotgun (WGS) entry which is preliminary data.</text>
</comment>
<feature type="domain" description="OmpA-like" evidence="11">
    <location>
        <begin position="513"/>
        <end position="633"/>
    </location>
</feature>
<feature type="region of interest" description="Disordered" evidence="9">
    <location>
        <begin position="464"/>
        <end position="483"/>
    </location>
</feature>
<evidence type="ECO:0000256" key="6">
    <source>
        <dbReference type="ARBA" id="ARBA00023136"/>
    </source>
</evidence>
<dbReference type="PROSITE" id="PS51123">
    <property type="entry name" value="OMPA_2"/>
    <property type="match status" value="1"/>
</dbReference>
<dbReference type="InterPro" id="IPR006665">
    <property type="entry name" value="OmpA-like"/>
</dbReference>
<dbReference type="InterPro" id="IPR006664">
    <property type="entry name" value="OMP_bac"/>
</dbReference>
<dbReference type="PRINTS" id="PR01021">
    <property type="entry name" value="OMPADOMAIN"/>
</dbReference>
<organism evidence="12 13">
    <name type="scientific">Terasakiispira papahanaumokuakeensis</name>
    <dbReference type="NCBI Taxonomy" id="197479"/>
    <lineage>
        <taxon>Bacteria</taxon>
        <taxon>Pseudomonadati</taxon>
        <taxon>Pseudomonadota</taxon>
        <taxon>Gammaproteobacteria</taxon>
        <taxon>Oceanospirillales</taxon>
        <taxon>Terasakiispira</taxon>
    </lineage>
</organism>
<dbReference type="CDD" id="cd07185">
    <property type="entry name" value="OmpA_C-like"/>
    <property type="match status" value="1"/>
</dbReference>
<feature type="chain" id="PRO_5009119745" description="OmpA-like domain-containing protein" evidence="10">
    <location>
        <begin position="20"/>
        <end position="633"/>
    </location>
</feature>
<keyword evidence="3" id="KW-0813">Transport</keyword>
<dbReference type="Gene3D" id="1.20.1600.10">
    <property type="entry name" value="Outer membrane efflux proteins (OEP)"/>
    <property type="match status" value="1"/>
</dbReference>
<feature type="signal peptide" evidence="10">
    <location>
        <begin position="1"/>
        <end position="19"/>
    </location>
</feature>
<evidence type="ECO:0000256" key="5">
    <source>
        <dbReference type="ARBA" id="ARBA00022692"/>
    </source>
</evidence>